<feature type="domain" description="Lipoyl-binding" evidence="9">
    <location>
        <begin position="2"/>
        <end position="77"/>
    </location>
</feature>
<dbReference type="PROSITE" id="PS50968">
    <property type="entry name" value="BIOTINYL_LIPOYL"/>
    <property type="match status" value="1"/>
</dbReference>
<reference evidence="12" key="1">
    <citation type="submission" date="2018-02" db="EMBL/GenBank/DDBJ databases">
        <authorList>
            <person name="Hausmann B."/>
        </authorList>
    </citation>
    <scope>NUCLEOTIDE SEQUENCE [LARGE SCALE GENOMIC DNA]</scope>
    <source>
        <strain evidence="12">Peat soil MAG SbA1</strain>
    </source>
</reference>
<dbReference type="InterPro" id="IPR003016">
    <property type="entry name" value="2-oxoA_DH_lipoyl-BS"/>
</dbReference>
<keyword evidence="6 7" id="KW-0012">Acyltransferase</keyword>
<sequence length="423" mass="45224">MPTDIVMPQMGESIVEGTITKWLKKPGDKVQRDEPLFEISTDKVDAEIPAPASGVLQEIKVTEGTTVGVNTVVGTIAADGEAVAKPAAAPAKAAPEKSIAEKREEKKTAAPPAAPAPAAPAEEEARSSPLVRKIARDHGISLSLVPGTGLGGRITKQDILSFIENRGAADAPIRPAATAAQAPAAPAPIPGDLVPMTQMRKLIARHMIESRRTSAHVHCMYEVDFTRIVNLRAKHKAGFEQRHGVRLTFMPFFVRAAIIAIQQWPIVNAVIEGENIRYHPNINLGIAVALDWGLIVPVLKNAGDLNFLGLQRGITDLGERARTKKLKPEDVEGSTFTITNPGQFGAVFGLPIINQPNSAIMGVGGITRQPLVVTDADGSDSIAIRSVVHLTLGYDHRLIDGAVADQFMAQVKKNLETWSEEVG</sequence>
<dbReference type="SUPFAM" id="SSF52777">
    <property type="entry name" value="CoA-dependent acyltransferases"/>
    <property type="match status" value="1"/>
</dbReference>
<feature type="compositionally biased region" description="Low complexity" evidence="8">
    <location>
        <begin position="83"/>
        <end position="93"/>
    </location>
</feature>
<evidence type="ECO:0000259" key="9">
    <source>
        <dbReference type="PROSITE" id="PS50968"/>
    </source>
</evidence>
<dbReference type="GO" id="GO:0031405">
    <property type="term" value="F:lipoic acid binding"/>
    <property type="evidence" value="ECO:0007669"/>
    <property type="project" value="TreeGrafter"/>
</dbReference>
<feature type="region of interest" description="Disordered" evidence="8">
    <location>
        <begin position="83"/>
        <end position="129"/>
    </location>
</feature>
<comment type="subunit">
    <text evidence="3">Forms a 24-polypeptide structural core with octahedral symmetry.</text>
</comment>
<dbReference type="EMBL" id="OMOD01000175">
    <property type="protein sequence ID" value="SPF47814.1"/>
    <property type="molecule type" value="Genomic_DNA"/>
</dbReference>
<feature type="compositionally biased region" description="Basic and acidic residues" evidence="8">
    <location>
        <begin position="94"/>
        <end position="108"/>
    </location>
</feature>
<dbReference type="InterPro" id="IPR014276">
    <property type="entry name" value="2-oxoglutarate_DH_E2"/>
</dbReference>
<dbReference type="CDD" id="cd06849">
    <property type="entry name" value="lipoyl_domain"/>
    <property type="match status" value="1"/>
</dbReference>
<dbReference type="Gene3D" id="2.40.50.100">
    <property type="match status" value="1"/>
</dbReference>
<dbReference type="AlphaFoldDB" id="A0A2U3L7B8"/>
<dbReference type="InterPro" id="IPR036625">
    <property type="entry name" value="E3-bd_dom_sf"/>
</dbReference>
<comment type="cofactor">
    <cofactor evidence="1 7">
        <name>(R)-lipoate</name>
        <dbReference type="ChEBI" id="CHEBI:83088"/>
    </cofactor>
</comment>
<dbReference type="PROSITE" id="PS51826">
    <property type="entry name" value="PSBD"/>
    <property type="match status" value="1"/>
</dbReference>
<dbReference type="Pfam" id="PF00364">
    <property type="entry name" value="Biotin_lipoyl"/>
    <property type="match status" value="1"/>
</dbReference>
<evidence type="ECO:0000256" key="2">
    <source>
        <dbReference type="ARBA" id="ARBA00007317"/>
    </source>
</evidence>
<dbReference type="Pfam" id="PF00198">
    <property type="entry name" value="2-oxoacid_dh"/>
    <property type="match status" value="1"/>
</dbReference>
<evidence type="ECO:0000313" key="11">
    <source>
        <dbReference type="EMBL" id="SPF47814.1"/>
    </source>
</evidence>
<evidence type="ECO:0000256" key="4">
    <source>
        <dbReference type="ARBA" id="ARBA00022679"/>
    </source>
</evidence>
<protein>
    <recommendedName>
        <fullName evidence="7">Dihydrolipoamide acetyltransferase component of pyruvate dehydrogenase complex</fullName>
        <ecNumber evidence="7">2.3.1.-</ecNumber>
    </recommendedName>
</protein>
<accession>A0A2U3L7B8</accession>
<dbReference type="PANTHER" id="PTHR43178">
    <property type="entry name" value="DIHYDROLIPOAMIDE ACETYLTRANSFERASE COMPONENT OF PYRUVATE DEHYDROGENASE COMPLEX"/>
    <property type="match status" value="1"/>
</dbReference>
<dbReference type="EC" id="2.3.1.-" evidence="7"/>
<comment type="similarity">
    <text evidence="2 7">Belongs to the 2-oxoacid dehydrogenase family.</text>
</comment>
<dbReference type="InterPro" id="IPR050743">
    <property type="entry name" value="2-oxoacid_DH_E2_comp"/>
</dbReference>
<evidence type="ECO:0000259" key="10">
    <source>
        <dbReference type="PROSITE" id="PS51826"/>
    </source>
</evidence>
<dbReference type="GO" id="GO:0005737">
    <property type="term" value="C:cytoplasm"/>
    <property type="evidence" value="ECO:0007669"/>
    <property type="project" value="TreeGrafter"/>
</dbReference>
<dbReference type="Proteomes" id="UP000238701">
    <property type="component" value="Unassembled WGS sequence"/>
</dbReference>
<gene>
    <name evidence="11" type="ORF">SBA1_780002</name>
</gene>
<dbReference type="PANTHER" id="PTHR43178:SF5">
    <property type="entry name" value="LIPOAMIDE ACYLTRANSFERASE COMPONENT OF BRANCHED-CHAIN ALPHA-KETO ACID DEHYDROGENASE COMPLEX, MITOCHONDRIAL"/>
    <property type="match status" value="1"/>
</dbReference>
<dbReference type="GO" id="GO:0016407">
    <property type="term" value="F:acetyltransferase activity"/>
    <property type="evidence" value="ECO:0007669"/>
    <property type="project" value="TreeGrafter"/>
</dbReference>
<dbReference type="InterPro" id="IPR023213">
    <property type="entry name" value="CAT-like_dom_sf"/>
</dbReference>
<evidence type="ECO:0000256" key="1">
    <source>
        <dbReference type="ARBA" id="ARBA00001938"/>
    </source>
</evidence>
<dbReference type="Gene3D" id="3.30.559.10">
    <property type="entry name" value="Chloramphenicol acetyltransferase-like domain"/>
    <property type="match status" value="1"/>
</dbReference>
<name>A0A2U3L7B8_9BACT</name>
<dbReference type="Gene3D" id="4.10.320.10">
    <property type="entry name" value="E3-binding domain"/>
    <property type="match status" value="1"/>
</dbReference>
<evidence type="ECO:0000256" key="6">
    <source>
        <dbReference type="ARBA" id="ARBA00023315"/>
    </source>
</evidence>
<evidence type="ECO:0000256" key="7">
    <source>
        <dbReference type="RuleBase" id="RU003423"/>
    </source>
</evidence>
<keyword evidence="5 7" id="KW-0450">Lipoyl</keyword>
<evidence type="ECO:0000256" key="5">
    <source>
        <dbReference type="ARBA" id="ARBA00022823"/>
    </source>
</evidence>
<keyword evidence="11" id="KW-0670">Pyruvate</keyword>
<dbReference type="InterPro" id="IPR000089">
    <property type="entry name" value="Biotin_lipoyl"/>
</dbReference>
<feature type="domain" description="Peripheral subunit-binding (PSBD)" evidence="10">
    <location>
        <begin position="126"/>
        <end position="163"/>
    </location>
</feature>
<dbReference type="InterPro" id="IPR004167">
    <property type="entry name" value="PSBD"/>
</dbReference>
<evidence type="ECO:0000256" key="3">
    <source>
        <dbReference type="ARBA" id="ARBA00011484"/>
    </source>
</evidence>
<proteinExistence type="inferred from homology"/>
<dbReference type="InterPro" id="IPR001078">
    <property type="entry name" value="2-oxoacid_DH_actylTfrase"/>
</dbReference>
<dbReference type="InterPro" id="IPR011053">
    <property type="entry name" value="Single_hybrid_motif"/>
</dbReference>
<dbReference type="Pfam" id="PF02817">
    <property type="entry name" value="E3_binding"/>
    <property type="match status" value="1"/>
</dbReference>
<dbReference type="NCBIfam" id="TIGR02927">
    <property type="entry name" value="SucB_Actino"/>
    <property type="match status" value="1"/>
</dbReference>
<dbReference type="SUPFAM" id="SSF51230">
    <property type="entry name" value="Single hybrid motif"/>
    <property type="match status" value="1"/>
</dbReference>
<evidence type="ECO:0000313" key="12">
    <source>
        <dbReference type="Proteomes" id="UP000238701"/>
    </source>
</evidence>
<keyword evidence="4 7" id="KW-0808">Transferase</keyword>
<dbReference type="SUPFAM" id="SSF47005">
    <property type="entry name" value="Peripheral subunit-binding domain of 2-oxo acid dehydrogenase complex"/>
    <property type="match status" value="1"/>
</dbReference>
<evidence type="ECO:0000256" key="8">
    <source>
        <dbReference type="SAM" id="MobiDB-lite"/>
    </source>
</evidence>
<dbReference type="PROSITE" id="PS00189">
    <property type="entry name" value="LIPOYL"/>
    <property type="match status" value="1"/>
</dbReference>
<organism evidence="11 12">
    <name type="scientific">Candidatus Sulfotelmatobacter kueseliae</name>
    <dbReference type="NCBI Taxonomy" id="2042962"/>
    <lineage>
        <taxon>Bacteria</taxon>
        <taxon>Pseudomonadati</taxon>
        <taxon>Acidobacteriota</taxon>
        <taxon>Terriglobia</taxon>
        <taxon>Terriglobales</taxon>
        <taxon>Candidatus Korobacteraceae</taxon>
        <taxon>Candidatus Sulfotelmatobacter</taxon>
    </lineage>
</organism>